<dbReference type="EMBL" id="MU001494">
    <property type="protein sequence ID" value="KAF2449265.1"/>
    <property type="molecule type" value="Genomic_DNA"/>
</dbReference>
<proteinExistence type="predicted"/>
<evidence type="ECO:0000313" key="1">
    <source>
        <dbReference type="EMBL" id="KAF2449265.1"/>
    </source>
</evidence>
<reference evidence="1" key="1">
    <citation type="journal article" date="2020" name="Stud. Mycol.">
        <title>101 Dothideomycetes genomes: a test case for predicting lifestyles and emergence of pathogens.</title>
        <authorList>
            <person name="Haridas S."/>
            <person name="Albert R."/>
            <person name="Binder M."/>
            <person name="Bloem J."/>
            <person name="Labutti K."/>
            <person name="Salamov A."/>
            <person name="Andreopoulos B."/>
            <person name="Baker S."/>
            <person name="Barry K."/>
            <person name="Bills G."/>
            <person name="Bluhm B."/>
            <person name="Cannon C."/>
            <person name="Castanera R."/>
            <person name="Culley D."/>
            <person name="Daum C."/>
            <person name="Ezra D."/>
            <person name="Gonzalez J."/>
            <person name="Henrissat B."/>
            <person name="Kuo A."/>
            <person name="Liang C."/>
            <person name="Lipzen A."/>
            <person name="Lutzoni F."/>
            <person name="Magnuson J."/>
            <person name="Mondo S."/>
            <person name="Nolan M."/>
            <person name="Ohm R."/>
            <person name="Pangilinan J."/>
            <person name="Park H.-J."/>
            <person name="Ramirez L."/>
            <person name="Alfaro M."/>
            <person name="Sun H."/>
            <person name="Tritt A."/>
            <person name="Yoshinaga Y."/>
            <person name="Zwiers L.-H."/>
            <person name="Turgeon B."/>
            <person name="Goodwin S."/>
            <person name="Spatafora J."/>
            <person name="Crous P."/>
            <person name="Grigoriev I."/>
        </authorList>
    </citation>
    <scope>NUCLEOTIDE SEQUENCE</scope>
    <source>
        <strain evidence="1">CBS 690.94</strain>
    </source>
</reference>
<dbReference type="Proteomes" id="UP000799764">
    <property type="component" value="Unassembled WGS sequence"/>
</dbReference>
<dbReference type="OrthoDB" id="3231004at2759"/>
<accession>A0A9P4PS52</accession>
<sequence>MSPSAPYTNAMRIGQGFNTYTQEIRLENAVTVGSLKPKKKPSSDLALPSNAALPLSPPITPDAYSHSAKFLLWRSMESNVGESAVTVAALGSGGDASRHELKMTHAPNNETNPPRFFLPILRT</sequence>
<organism evidence="1 2">
    <name type="scientific">Karstenula rhodostoma CBS 690.94</name>
    <dbReference type="NCBI Taxonomy" id="1392251"/>
    <lineage>
        <taxon>Eukaryota</taxon>
        <taxon>Fungi</taxon>
        <taxon>Dikarya</taxon>
        <taxon>Ascomycota</taxon>
        <taxon>Pezizomycotina</taxon>
        <taxon>Dothideomycetes</taxon>
        <taxon>Pleosporomycetidae</taxon>
        <taxon>Pleosporales</taxon>
        <taxon>Massarineae</taxon>
        <taxon>Didymosphaeriaceae</taxon>
        <taxon>Karstenula</taxon>
    </lineage>
</organism>
<protein>
    <submittedName>
        <fullName evidence="1">Uncharacterized protein</fullName>
    </submittedName>
</protein>
<name>A0A9P4PS52_9PLEO</name>
<evidence type="ECO:0000313" key="2">
    <source>
        <dbReference type="Proteomes" id="UP000799764"/>
    </source>
</evidence>
<gene>
    <name evidence="1" type="ORF">P171DRAFT_480361</name>
</gene>
<keyword evidence="2" id="KW-1185">Reference proteome</keyword>
<dbReference type="AlphaFoldDB" id="A0A9P4PS52"/>
<comment type="caution">
    <text evidence="1">The sequence shown here is derived from an EMBL/GenBank/DDBJ whole genome shotgun (WGS) entry which is preliminary data.</text>
</comment>